<keyword evidence="8" id="KW-0406">Ion transport</keyword>
<dbReference type="PROSITE" id="PS51257">
    <property type="entry name" value="PROKAR_LIPOPROTEIN"/>
    <property type="match status" value="1"/>
</dbReference>
<feature type="domain" description="TonB-dependent receptor plug" evidence="16">
    <location>
        <begin position="74"/>
        <end position="182"/>
    </location>
</feature>
<keyword evidence="5 12" id="KW-0812">Transmembrane</keyword>
<dbReference type="Gene3D" id="2.40.170.20">
    <property type="entry name" value="TonB-dependent receptor, beta-barrel domain"/>
    <property type="match status" value="1"/>
</dbReference>
<proteinExistence type="inferred from homology"/>
<feature type="short sequence motif" description="TonB C-terminal box" evidence="13">
    <location>
        <begin position="685"/>
        <end position="702"/>
    </location>
</feature>
<feature type="domain" description="TonB-dependent receptor-like beta-barrel" evidence="15">
    <location>
        <begin position="246"/>
        <end position="665"/>
    </location>
</feature>
<evidence type="ECO:0000256" key="4">
    <source>
        <dbReference type="ARBA" id="ARBA00022496"/>
    </source>
</evidence>
<evidence type="ECO:0000256" key="12">
    <source>
        <dbReference type="PROSITE-ProRule" id="PRU01360"/>
    </source>
</evidence>
<dbReference type="PATRIC" id="fig|251707.3.peg.4197"/>
<comment type="subcellular location">
    <subcellularLocation>
        <location evidence="1 12">Cell outer membrane</location>
        <topology evidence="1 12">Multi-pass membrane protein</topology>
    </subcellularLocation>
</comment>
<evidence type="ECO:0000259" key="15">
    <source>
        <dbReference type="Pfam" id="PF00593"/>
    </source>
</evidence>
<dbReference type="Pfam" id="PF00593">
    <property type="entry name" value="TonB_dep_Rec_b-barrel"/>
    <property type="match status" value="1"/>
</dbReference>
<dbReference type="Gene3D" id="2.170.130.10">
    <property type="entry name" value="TonB-dependent receptor, plug domain"/>
    <property type="match status" value="1"/>
</dbReference>
<evidence type="ECO:0000313" key="17">
    <source>
        <dbReference type="EMBL" id="KPY41990.1"/>
    </source>
</evidence>
<dbReference type="GO" id="GO:0009279">
    <property type="term" value="C:cell outer membrane"/>
    <property type="evidence" value="ECO:0007669"/>
    <property type="project" value="UniProtKB-SubCell"/>
</dbReference>
<protein>
    <recommendedName>
        <fullName evidence="19">TonB-dependent receptor</fullName>
    </recommendedName>
</protein>
<dbReference type="Pfam" id="PF07715">
    <property type="entry name" value="Plug"/>
    <property type="match status" value="1"/>
</dbReference>
<dbReference type="AlphaFoldDB" id="A0A0Q0B5W0"/>
<dbReference type="InterPro" id="IPR036942">
    <property type="entry name" value="Beta-barrel_TonB_sf"/>
</dbReference>
<keyword evidence="3 12" id="KW-1134">Transmembrane beta strand</keyword>
<sequence length="702" mass="79056">MRARWGQRHFFAWNTPLMKTPRASYPASPVMLSCLFAFTPLSEAIAETRGSADSVVTLGAVDVSAGQNGPLASRNILSSVDVLGADILEKQPVHYSWELFGRVPGVMLTQFNQGTTSGKLSFRGFNGEGEVNAVKLLIDGIPSNTNDGNMPFIDMIFPLEIDSIEVVRGTNDPRYGLHNIAGNASINTRQGGNDGKLRLRYGSFDTRELQLVKGVEQGNWSQNYSFSYQGSEGYRNHAEAERMSFSGKWFYTADDESWRAGLTARHYKVDADEAGYLSRRDARDHARQSYANNATDTGEREMNQLGLHLDATLTETLSWASKAYVNTFEDRRWTQYWRTSSQQERYSDETQYGALSSLTWRPEVEHLYAFALEGGAEVQRQENQSLRYRTLQRSRVAQTRDQQFDLDVYGAYVQAVIEPFKSLKIIPAYRVDKVYGDYTNELTGERADVNDYGQIRQPKLSVVYSPWEQASVYANWGRSYQIGVGSAAYRLATQADDLKPSINDGWETGIKFQPVDWVNGRIAYWEQKASDEVQRKLNDAVGDAENVGQTLRKGWDVQLNVYPTDASSLWLSYSRQFSEILKPNPNLPASKGKEMDHVPHHLFSAGSAYRLTPKLEVSTWINGQSDYYLERTNSTGKYGSYVLINLGATYQLSPELSLDVQAKNIANKYYEYVWYDSSSGVEQSLHAPGDGRAIYAGLTLDF</sequence>
<dbReference type="EMBL" id="LJRC01000002">
    <property type="protein sequence ID" value="KPY41990.1"/>
    <property type="molecule type" value="Genomic_DNA"/>
</dbReference>
<dbReference type="PANTHER" id="PTHR32552">
    <property type="entry name" value="FERRICHROME IRON RECEPTOR-RELATED"/>
    <property type="match status" value="1"/>
</dbReference>
<dbReference type="PANTHER" id="PTHR32552:SF68">
    <property type="entry name" value="FERRICHROME OUTER MEMBRANE TRANSPORTER_PHAGE RECEPTOR"/>
    <property type="match status" value="1"/>
</dbReference>
<accession>A0A0Q0B5W0</accession>
<evidence type="ECO:0000256" key="9">
    <source>
        <dbReference type="ARBA" id="ARBA00023077"/>
    </source>
</evidence>
<gene>
    <name evidence="17" type="ORF">ALO52_03173</name>
</gene>
<evidence type="ECO:0000256" key="14">
    <source>
        <dbReference type="RuleBase" id="RU003357"/>
    </source>
</evidence>
<dbReference type="PROSITE" id="PS01156">
    <property type="entry name" value="TONB_DEPENDENT_REC_2"/>
    <property type="match status" value="1"/>
</dbReference>
<evidence type="ECO:0000313" key="18">
    <source>
        <dbReference type="Proteomes" id="UP000050562"/>
    </source>
</evidence>
<organism evidence="17 18">
    <name type="scientific">Pseudomonas syringae pv. primulae</name>
    <dbReference type="NCBI Taxonomy" id="251707"/>
    <lineage>
        <taxon>Bacteria</taxon>
        <taxon>Pseudomonadati</taxon>
        <taxon>Pseudomonadota</taxon>
        <taxon>Gammaproteobacteria</taxon>
        <taxon>Pseudomonadales</taxon>
        <taxon>Pseudomonadaceae</taxon>
        <taxon>Pseudomonas</taxon>
    </lineage>
</organism>
<evidence type="ECO:0000256" key="8">
    <source>
        <dbReference type="ARBA" id="ARBA00023065"/>
    </source>
</evidence>
<dbReference type="InterPro" id="IPR039426">
    <property type="entry name" value="TonB-dep_rcpt-like"/>
</dbReference>
<reference evidence="17 18" key="1">
    <citation type="submission" date="2015-09" db="EMBL/GenBank/DDBJ databases">
        <title>Genome announcement of multiple Pseudomonas syringae strains.</title>
        <authorList>
            <person name="Thakur S."/>
            <person name="Wang P.W."/>
            <person name="Gong Y."/>
            <person name="Weir B.S."/>
            <person name="Guttman D.S."/>
        </authorList>
    </citation>
    <scope>NUCLEOTIDE SEQUENCE [LARGE SCALE GENOMIC DNA]</scope>
    <source>
        <strain evidence="17 18">ICMP3956</strain>
    </source>
</reference>
<evidence type="ECO:0000259" key="16">
    <source>
        <dbReference type="Pfam" id="PF07715"/>
    </source>
</evidence>
<dbReference type="GO" id="GO:0015344">
    <property type="term" value="F:siderophore uptake transmembrane transporter activity"/>
    <property type="evidence" value="ECO:0007669"/>
    <property type="project" value="TreeGrafter"/>
</dbReference>
<evidence type="ECO:0008006" key="19">
    <source>
        <dbReference type="Google" id="ProtNLM"/>
    </source>
</evidence>
<evidence type="ECO:0000256" key="10">
    <source>
        <dbReference type="ARBA" id="ARBA00023136"/>
    </source>
</evidence>
<evidence type="ECO:0000256" key="2">
    <source>
        <dbReference type="ARBA" id="ARBA00022448"/>
    </source>
</evidence>
<keyword evidence="6" id="KW-0732">Signal</keyword>
<evidence type="ECO:0000256" key="11">
    <source>
        <dbReference type="ARBA" id="ARBA00023237"/>
    </source>
</evidence>
<keyword evidence="7" id="KW-0408">Iron</keyword>
<keyword evidence="11 12" id="KW-0998">Cell outer membrane</keyword>
<evidence type="ECO:0000256" key="5">
    <source>
        <dbReference type="ARBA" id="ARBA00022692"/>
    </source>
</evidence>
<keyword evidence="10 12" id="KW-0472">Membrane</keyword>
<name>A0A0Q0B5W0_9PSED</name>
<comment type="similarity">
    <text evidence="12 14">Belongs to the TonB-dependent receptor family.</text>
</comment>
<dbReference type="Proteomes" id="UP000050562">
    <property type="component" value="Unassembled WGS sequence"/>
</dbReference>
<evidence type="ECO:0000256" key="7">
    <source>
        <dbReference type="ARBA" id="ARBA00023004"/>
    </source>
</evidence>
<evidence type="ECO:0000256" key="6">
    <source>
        <dbReference type="ARBA" id="ARBA00022729"/>
    </source>
</evidence>
<evidence type="ECO:0000256" key="13">
    <source>
        <dbReference type="PROSITE-ProRule" id="PRU10144"/>
    </source>
</evidence>
<dbReference type="PROSITE" id="PS52016">
    <property type="entry name" value="TONB_DEPENDENT_REC_3"/>
    <property type="match status" value="1"/>
</dbReference>
<keyword evidence="4" id="KW-0410">Iron transport</keyword>
<dbReference type="InterPro" id="IPR012910">
    <property type="entry name" value="Plug_dom"/>
</dbReference>
<dbReference type="SUPFAM" id="SSF56935">
    <property type="entry name" value="Porins"/>
    <property type="match status" value="1"/>
</dbReference>
<dbReference type="InterPro" id="IPR000531">
    <property type="entry name" value="Beta-barrel_TonB"/>
</dbReference>
<comment type="caution">
    <text evidence="17">The sequence shown here is derived from an EMBL/GenBank/DDBJ whole genome shotgun (WGS) entry which is preliminary data.</text>
</comment>
<keyword evidence="2 12" id="KW-0813">Transport</keyword>
<evidence type="ECO:0000256" key="3">
    <source>
        <dbReference type="ARBA" id="ARBA00022452"/>
    </source>
</evidence>
<evidence type="ECO:0000256" key="1">
    <source>
        <dbReference type="ARBA" id="ARBA00004571"/>
    </source>
</evidence>
<keyword evidence="9 14" id="KW-0798">TonB box</keyword>
<dbReference type="InterPro" id="IPR010917">
    <property type="entry name" value="TonB_rcpt_CS"/>
</dbReference>
<dbReference type="InterPro" id="IPR037066">
    <property type="entry name" value="Plug_dom_sf"/>
</dbReference>
<dbReference type="CDD" id="cd01347">
    <property type="entry name" value="ligand_gated_channel"/>
    <property type="match status" value="1"/>
</dbReference>